<dbReference type="EMBL" id="CAJNXB010000400">
    <property type="protein sequence ID" value="CAF3048670.1"/>
    <property type="molecule type" value="Genomic_DNA"/>
</dbReference>
<dbReference type="PANTHER" id="PTHR11736">
    <property type="entry name" value="MELANOMA-ASSOCIATED ANTIGEN MAGE ANTIGEN"/>
    <property type="match status" value="1"/>
</dbReference>
<dbReference type="Proteomes" id="UP000663825">
    <property type="component" value="Unassembled WGS sequence"/>
</dbReference>
<dbReference type="Gene3D" id="1.10.10.1200">
    <property type="entry name" value="MAGE homology domain, winged helix WH1 motif"/>
    <property type="match status" value="1"/>
</dbReference>
<dbReference type="InterPro" id="IPR041899">
    <property type="entry name" value="MAGE_WH2"/>
</dbReference>
<name>A0A817M702_9BILA</name>
<dbReference type="OrthoDB" id="205198at2759"/>
<keyword evidence="8" id="KW-1185">Reference proteome</keyword>
<gene>
    <name evidence="5" type="ORF">HFQ381_LOCUS8738</name>
    <name evidence="4" type="ORF">LUA448_LOCUS30048</name>
    <name evidence="3" type="ORF">TIS948_LOCUS3897</name>
    <name evidence="6" type="ORF">UJA718_LOCUS20874</name>
</gene>
<dbReference type="SMART" id="SM01373">
    <property type="entry name" value="MAGE"/>
    <property type="match status" value="1"/>
</dbReference>
<evidence type="ECO:0000313" key="7">
    <source>
        <dbReference type="Proteomes" id="UP000663825"/>
    </source>
</evidence>
<evidence type="ECO:0000313" key="5">
    <source>
        <dbReference type="EMBL" id="CAF4222776.1"/>
    </source>
</evidence>
<dbReference type="Proteomes" id="UP000663873">
    <property type="component" value="Unassembled WGS sequence"/>
</dbReference>
<dbReference type="GO" id="GO:0005634">
    <property type="term" value="C:nucleus"/>
    <property type="evidence" value="ECO:0007669"/>
    <property type="project" value="TreeGrafter"/>
</dbReference>
<dbReference type="Proteomes" id="UP000663851">
    <property type="component" value="Unassembled WGS sequence"/>
</dbReference>
<proteinExistence type="predicted"/>
<sequence length="260" mass="29725">MPAKKSSQVATQSQISIHNGSSDDHDDDDDHILEDDANIRQMVCASIQYILVHSSKLQVIKRLEWINTVLRPMAYDGRKYFPSVHKHVVRILNDTFGYKLVFDEKHDGYVVVNALTKGPLEHRPLANSNQYSKYALLMIIVTCLKRAGGEMASVDFWGILGETFSIRNDESTRLSINQHKIFGDVQKLIKTDFVKEGYLIFEQAKDFTGDTPTQTVKLGFRAQQEFPDETVEKFIEKIDDYGIESDKEDENENNAMDEDN</sequence>
<comment type="caution">
    <text evidence="3">The sequence shown here is derived from an EMBL/GenBank/DDBJ whole genome shotgun (WGS) entry which is preliminary data.</text>
</comment>
<protein>
    <recommendedName>
        <fullName evidence="2">MAGE domain-containing protein</fullName>
    </recommendedName>
</protein>
<dbReference type="EMBL" id="CAJOBP010003963">
    <property type="protein sequence ID" value="CAF4424862.1"/>
    <property type="molecule type" value="Genomic_DNA"/>
</dbReference>
<dbReference type="Gene3D" id="1.10.10.1210">
    <property type="entry name" value="MAGE homology domain, winged helix WH2 motif"/>
    <property type="match status" value="1"/>
</dbReference>
<feature type="region of interest" description="Disordered" evidence="1">
    <location>
        <begin position="1"/>
        <end position="31"/>
    </location>
</feature>
<dbReference type="EMBL" id="CAJOBO010000443">
    <property type="protein sequence ID" value="CAF4222776.1"/>
    <property type="molecule type" value="Genomic_DNA"/>
</dbReference>
<evidence type="ECO:0000313" key="3">
    <source>
        <dbReference type="EMBL" id="CAF3048670.1"/>
    </source>
</evidence>
<dbReference type="Proteomes" id="UP000663833">
    <property type="component" value="Unassembled WGS sequence"/>
</dbReference>
<dbReference type="InterPro" id="IPR002190">
    <property type="entry name" value="MHD_dom"/>
</dbReference>
<evidence type="ECO:0000259" key="2">
    <source>
        <dbReference type="PROSITE" id="PS50838"/>
    </source>
</evidence>
<dbReference type="AlphaFoldDB" id="A0A817M702"/>
<evidence type="ECO:0000313" key="8">
    <source>
        <dbReference type="Proteomes" id="UP000663873"/>
    </source>
</evidence>
<dbReference type="PROSITE" id="PS50838">
    <property type="entry name" value="MAGE"/>
    <property type="match status" value="1"/>
</dbReference>
<evidence type="ECO:0000256" key="1">
    <source>
        <dbReference type="SAM" id="MobiDB-lite"/>
    </source>
</evidence>
<accession>A0A817M702</accession>
<dbReference type="PANTHER" id="PTHR11736:SF14">
    <property type="entry name" value="NSE3 HOMOLOG, SMC5-SMC6 COMPLEX COMPONENT"/>
    <property type="match status" value="1"/>
</dbReference>
<dbReference type="InterPro" id="IPR037445">
    <property type="entry name" value="MAGE"/>
</dbReference>
<dbReference type="InterPro" id="IPR041898">
    <property type="entry name" value="MAGE_WH1"/>
</dbReference>
<feature type="region of interest" description="Disordered" evidence="1">
    <location>
        <begin position="241"/>
        <end position="260"/>
    </location>
</feature>
<dbReference type="Pfam" id="PF01454">
    <property type="entry name" value="MAGE"/>
    <property type="match status" value="1"/>
</dbReference>
<evidence type="ECO:0000313" key="4">
    <source>
        <dbReference type="EMBL" id="CAF3593227.1"/>
    </source>
</evidence>
<organism evidence="3 7">
    <name type="scientific">Rotaria socialis</name>
    <dbReference type="NCBI Taxonomy" id="392032"/>
    <lineage>
        <taxon>Eukaryota</taxon>
        <taxon>Metazoa</taxon>
        <taxon>Spiralia</taxon>
        <taxon>Gnathifera</taxon>
        <taxon>Rotifera</taxon>
        <taxon>Eurotatoria</taxon>
        <taxon>Bdelloidea</taxon>
        <taxon>Philodinida</taxon>
        <taxon>Philodinidae</taxon>
        <taxon>Rotaria</taxon>
    </lineage>
</organism>
<feature type="compositionally biased region" description="Polar residues" evidence="1">
    <location>
        <begin position="1"/>
        <end position="14"/>
    </location>
</feature>
<reference evidence="3" key="1">
    <citation type="submission" date="2021-02" db="EMBL/GenBank/DDBJ databases">
        <authorList>
            <person name="Nowell W R."/>
        </authorList>
    </citation>
    <scope>NUCLEOTIDE SEQUENCE</scope>
</reference>
<dbReference type="EMBL" id="CAJNYD010004352">
    <property type="protein sequence ID" value="CAF3593227.1"/>
    <property type="molecule type" value="Genomic_DNA"/>
</dbReference>
<evidence type="ECO:0000313" key="6">
    <source>
        <dbReference type="EMBL" id="CAF4424862.1"/>
    </source>
</evidence>
<feature type="domain" description="MAGE" evidence="2">
    <location>
        <begin position="39"/>
        <end position="238"/>
    </location>
</feature>